<dbReference type="GeneID" id="80512721"/>
<dbReference type="EMBL" id="KU877344">
    <property type="protein sequence ID" value="ANB50359.1"/>
    <property type="molecule type" value="Genomic_DNA"/>
</dbReference>
<sequence length="210" mass="23207">MHTDTVSEPCLSCNEGMVEVVHYHESQAAIDCQKSGESEIKSQTQVKIPDSVRLLTFGYKVYQNVHNNITVQVCDSARIKYTKSPKVGGTVDYLYTETKLSISLPDKFKVDINGTKFEAVLEWRTEIPEVTTPVVPARNSLFKCTIPAGTVVVTTASGLPMQLASDWEAELPNPCPIILPAGTLLQQFSETPGLNFRTRLEFEVEAKLVA</sequence>
<proteinExistence type="predicted"/>
<reference evidence="1 2" key="1">
    <citation type="journal article" date="2016" name="Genome Announc.">
        <title>Complete Genome Sequence of a New Megavirus Family Member Isolated from an Inland Water Lake for the First Time in India.</title>
        <authorList>
            <person name="Chatterjee A."/>
            <person name="Ali F."/>
            <person name="Bange D."/>
            <person name="Kondabagil K."/>
        </authorList>
    </citation>
    <scope>NUCLEOTIDE SEQUENCE [LARGE SCALE GENOMIC DNA]</scope>
    <source>
        <strain evidence="1">1</strain>
    </source>
</reference>
<evidence type="ECO:0000313" key="2">
    <source>
        <dbReference type="Proteomes" id="UP000241365"/>
    </source>
</evidence>
<dbReference type="RefSeq" id="YP_010776110.1">
    <property type="nucleotide sequence ID" value="NC_075034.1"/>
</dbReference>
<accession>A0A167R6C4</accession>
<keyword evidence="2" id="KW-1185">Reference proteome</keyword>
<dbReference type="KEGG" id="vg:80512721"/>
<organism evidence="1 2">
    <name type="scientific">Powai lake megavirus</name>
    <dbReference type="NCBI Taxonomy" id="1842663"/>
    <lineage>
        <taxon>Viruses</taxon>
        <taxon>Varidnaviria</taxon>
        <taxon>Bamfordvirae</taxon>
        <taxon>Nucleocytoviricota</taxon>
        <taxon>Megaviricetes</taxon>
        <taxon>Imitervirales</taxon>
        <taxon>Mimiviridae</taxon>
        <taxon>Megamimivirinae</taxon>
        <taxon>Megavirus</taxon>
        <taxon>Megavirus powaiense</taxon>
    </lineage>
</organism>
<evidence type="ECO:0000313" key="1">
    <source>
        <dbReference type="EMBL" id="ANB50359.1"/>
    </source>
</evidence>
<dbReference type="Proteomes" id="UP000241365">
    <property type="component" value="Segment"/>
</dbReference>
<name>A0A167R6C4_9VIRU</name>
<protein>
    <submittedName>
        <fullName evidence="1">Uncharacterized protein</fullName>
    </submittedName>
</protein>